<feature type="signal peptide" evidence="2">
    <location>
        <begin position="1"/>
        <end position="23"/>
    </location>
</feature>
<dbReference type="GO" id="GO:0046555">
    <property type="term" value="F:acetylxylan esterase activity"/>
    <property type="evidence" value="ECO:0007669"/>
    <property type="project" value="UniProtKB-EC"/>
</dbReference>
<dbReference type="InterPro" id="IPR049492">
    <property type="entry name" value="BD-FAE-like_dom"/>
</dbReference>
<dbReference type="InterPro" id="IPR050300">
    <property type="entry name" value="GDXG_lipolytic_enzyme"/>
</dbReference>
<dbReference type="InterPro" id="IPR029058">
    <property type="entry name" value="AB_hydrolase_fold"/>
</dbReference>
<protein>
    <submittedName>
        <fullName evidence="4">Acetylxylan esterase</fullName>
        <ecNumber evidence="4">3.1.1.72</ecNumber>
    </submittedName>
</protein>
<dbReference type="PANTHER" id="PTHR48081">
    <property type="entry name" value="AB HYDROLASE SUPERFAMILY PROTEIN C4A8.06C"/>
    <property type="match status" value="1"/>
</dbReference>
<name>A0A517YD10_9BACT</name>
<evidence type="ECO:0000259" key="3">
    <source>
        <dbReference type="Pfam" id="PF20434"/>
    </source>
</evidence>
<reference evidence="4 5" key="1">
    <citation type="submission" date="2019-02" db="EMBL/GenBank/DDBJ databases">
        <title>Deep-cultivation of Planctomycetes and their phenomic and genomic characterization uncovers novel biology.</title>
        <authorList>
            <person name="Wiegand S."/>
            <person name="Jogler M."/>
            <person name="Boedeker C."/>
            <person name="Pinto D."/>
            <person name="Vollmers J."/>
            <person name="Rivas-Marin E."/>
            <person name="Kohn T."/>
            <person name="Peeters S.H."/>
            <person name="Heuer A."/>
            <person name="Rast P."/>
            <person name="Oberbeckmann S."/>
            <person name="Bunk B."/>
            <person name="Jeske O."/>
            <person name="Meyerdierks A."/>
            <person name="Storesund J.E."/>
            <person name="Kallscheuer N."/>
            <person name="Luecker S."/>
            <person name="Lage O.M."/>
            <person name="Pohl T."/>
            <person name="Merkel B.J."/>
            <person name="Hornburger P."/>
            <person name="Mueller R.-W."/>
            <person name="Bruemmer F."/>
            <person name="Labrenz M."/>
            <person name="Spormann A.M."/>
            <person name="Op den Camp H."/>
            <person name="Overmann J."/>
            <person name="Amann R."/>
            <person name="Jetten M.S.M."/>
            <person name="Mascher T."/>
            <person name="Medema M.H."/>
            <person name="Devos D.P."/>
            <person name="Kaster A.-K."/>
            <person name="Ovreas L."/>
            <person name="Rohde M."/>
            <person name="Galperin M.Y."/>
            <person name="Jogler C."/>
        </authorList>
    </citation>
    <scope>NUCLEOTIDE SEQUENCE [LARGE SCALE GENOMIC DNA]</scope>
    <source>
        <strain evidence="4 5">ETA_A8</strain>
    </source>
</reference>
<evidence type="ECO:0000256" key="2">
    <source>
        <dbReference type="SAM" id="SignalP"/>
    </source>
</evidence>
<keyword evidence="2" id="KW-0732">Signal</keyword>
<evidence type="ECO:0000313" key="4">
    <source>
        <dbReference type="EMBL" id="QDU28123.1"/>
    </source>
</evidence>
<evidence type="ECO:0000256" key="1">
    <source>
        <dbReference type="ARBA" id="ARBA00022801"/>
    </source>
</evidence>
<accession>A0A517YD10</accession>
<dbReference type="KEGG" id="aagg:ETAA8_32230"/>
<dbReference type="RefSeq" id="WP_202921857.1">
    <property type="nucleotide sequence ID" value="NZ_CP036274.1"/>
</dbReference>
<dbReference type="EC" id="3.1.1.72" evidence="4"/>
<evidence type="ECO:0000313" key="5">
    <source>
        <dbReference type="Proteomes" id="UP000315017"/>
    </source>
</evidence>
<dbReference type="Pfam" id="PF20434">
    <property type="entry name" value="BD-FAE"/>
    <property type="match status" value="1"/>
</dbReference>
<feature type="chain" id="PRO_5022160735" evidence="2">
    <location>
        <begin position="24"/>
        <end position="547"/>
    </location>
</feature>
<dbReference type="Proteomes" id="UP000315017">
    <property type="component" value="Chromosome"/>
</dbReference>
<sequence length="547" mass="59650" precursor="true">MTRSISLLALLLLCSWQANFLSAADELPPLQKDIEFAKVGDVSLKLDAFVPAGEGPFPTCILVHGGGFMRGTKQHYITPLFEPLSKAGFTWFTIDYRLAPAHRWPACADDVTTAIRWVREHAKEYKVDPNRIALIGESAGGHLVSWVGARNEPDKLGLAAVVPIYAPHDLEFQVKHRNALGPSMTALLDLTELNDNAWQKLREASVTTKLPGKLPPFLLIHGTKDEQVPYEQSTRFQTQMKALGNRCDLITIEGGIHGMGGWDKLGSDYRTQLVNWLNKHLPAAASKADSSAAPFPGKQSVWNGFARYDFEVAGKNVLVVAPAQPATGKPWVWHGEFFGHKPAPDIALLKRGFHIVYLSVPNMLGSPAAVEHWNHCYAELTSKYGFAPKVSLVGLSRGGLYCYNWGAANPEKVACIYGDAPVCDFKSWPGGKALGGEWKGKGSAGDWKLVLQQWGFKDNAAAIAYDKNPVDNLPPLAKAKVPLLHVYGDADDVVPWDENTGLIAERYQKLGGDITLIAKPGVGHHPHGLEDSTPIVEFIAKHGSAGN</sequence>
<keyword evidence="1 4" id="KW-0378">Hydrolase</keyword>
<dbReference type="SUPFAM" id="SSF53474">
    <property type="entry name" value="alpha/beta-Hydrolases"/>
    <property type="match status" value="2"/>
</dbReference>
<gene>
    <name evidence="4" type="primary">axeA1_4</name>
    <name evidence="4" type="ORF">ETAA8_32230</name>
</gene>
<feature type="domain" description="BD-FAE-like" evidence="3">
    <location>
        <begin position="46"/>
        <end position="239"/>
    </location>
</feature>
<proteinExistence type="predicted"/>
<dbReference type="Gene3D" id="3.40.50.1820">
    <property type="entry name" value="alpha/beta hydrolase"/>
    <property type="match status" value="2"/>
</dbReference>
<dbReference type="EMBL" id="CP036274">
    <property type="protein sequence ID" value="QDU28123.1"/>
    <property type="molecule type" value="Genomic_DNA"/>
</dbReference>
<keyword evidence="5" id="KW-1185">Reference proteome</keyword>
<organism evidence="4 5">
    <name type="scientific">Anatilimnocola aggregata</name>
    <dbReference type="NCBI Taxonomy" id="2528021"/>
    <lineage>
        <taxon>Bacteria</taxon>
        <taxon>Pseudomonadati</taxon>
        <taxon>Planctomycetota</taxon>
        <taxon>Planctomycetia</taxon>
        <taxon>Pirellulales</taxon>
        <taxon>Pirellulaceae</taxon>
        <taxon>Anatilimnocola</taxon>
    </lineage>
</organism>
<dbReference type="AlphaFoldDB" id="A0A517YD10"/>